<dbReference type="EC" id="2.7.13.3" evidence="2"/>
<evidence type="ECO:0000256" key="7">
    <source>
        <dbReference type="PROSITE-ProRule" id="PRU00169"/>
    </source>
</evidence>
<name>A0ABW1W6G2_9GAMM</name>
<dbReference type="Gene3D" id="3.30.450.40">
    <property type="match status" value="1"/>
</dbReference>
<dbReference type="GO" id="GO:0005524">
    <property type="term" value="F:ATP binding"/>
    <property type="evidence" value="ECO:0007669"/>
    <property type="project" value="UniProtKB-KW"/>
</dbReference>
<dbReference type="PRINTS" id="PR00344">
    <property type="entry name" value="BCTRLSENSOR"/>
</dbReference>
<dbReference type="InterPro" id="IPR011006">
    <property type="entry name" value="CheY-like_superfamily"/>
</dbReference>
<evidence type="ECO:0000259" key="9">
    <source>
        <dbReference type="PROSITE" id="PS50110"/>
    </source>
</evidence>
<evidence type="ECO:0000256" key="1">
    <source>
        <dbReference type="ARBA" id="ARBA00000085"/>
    </source>
</evidence>
<keyword evidence="11" id="KW-1185">Reference proteome</keyword>
<dbReference type="CDD" id="cd00082">
    <property type="entry name" value="HisKA"/>
    <property type="match status" value="1"/>
</dbReference>
<evidence type="ECO:0000256" key="5">
    <source>
        <dbReference type="ARBA" id="ARBA00022777"/>
    </source>
</evidence>
<evidence type="ECO:0000313" key="10">
    <source>
        <dbReference type="EMBL" id="MFC6380625.1"/>
    </source>
</evidence>
<evidence type="ECO:0000256" key="3">
    <source>
        <dbReference type="ARBA" id="ARBA00022553"/>
    </source>
</evidence>
<comment type="caution">
    <text evidence="10">The sequence shown here is derived from an EMBL/GenBank/DDBJ whole genome shotgun (WGS) entry which is preliminary data.</text>
</comment>
<sequence>MSTSNLLENSYPIAIDEVERINKLKKYQVLNNNEEPSFARLTELVKLFFNMPVVTITFMDENTQYLKSVHGLGGVCTTTRKVAICNYTVLSNNVFVVPDLTKDSRFNQNPLVTDWPKIQFYAGAPIIMHEDGKTYRLGSLCLMDMQPHHDFTDKQADLLAQFAMMAADALQLQEQQRNAKYANEMKSSFLANMSHEIRTPMNGIIGMVEMLSDTMLSVEQREYIENIKVSNEHLLAIINGILDLSKVEAGKMTIDSIPMNLSSLCNEVVSLFAIKARQRGLVLDYHYTESLSPYIKGDPVRLKQVMANLVNNAIKFTREGGRVTIDVKHMEDNPCLDNKDCDHGKETQNSVPDFTIDAKNSTTIHQDMTLCIEITDTGVGIKSESLEAIFDAYDQANKYTHRLYGGTGLGLSVCKSLVELMGGYIEVDSEVGVGTTFRVLLPLPCIAAEDYETWQTANDFTITLPSDELVGHILLVEDDSVNAIIAKKALNNGGHTVTHVNDGQQAIEIFALYPDRYDVILMDHHMPIMDGVQATIKLHELYAPQDLPPIIALTANAMDGERKKYLDVGMQDYCTKPFKQEQLNALVQYWLMHRQSLEE</sequence>
<feature type="domain" description="Histidine kinase" evidence="8">
    <location>
        <begin position="192"/>
        <end position="445"/>
    </location>
</feature>
<dbReference type="SUPFAM" id="SSF47384">
    <property type="entry name" value="Homodimeric domain of signal transducing histidine kinase"/>
    <property type="match status" value="1"/>
</dbReference>
<dbReference type="SMART" id="SM00448">
    <property type="entry name" value="REC"/>
    <property type="match status" value="1"/>
</dbReference>
<dbReference type="Pfam" id="PF02518">
    <property type="entry name" value="HATPase_c"/>
    <property type="match status" value="1"/>
</dbReference>
<keyword evidence="10" id="KW-0067">ATP-binding</keyword>
<dbReference type="InterPro" id="IPR036097">
    <property type="entry name" value="HisK_dim/P_sf"/>
</dbReference>
<dbReference type="SMART" id="SM00065">
    <property type="entry name" value="GAF"/>
    <property type="match status" value="1"/>
</dbReference>
<dbReference type="Pfam" id="PF00072">
    <property type="entry name" value="Response_reg"/>
    <property type="match status" value="1"/>
</dbReference>
<evidence type="ECO:0000256" key="4">
    <source>
        <dbReference type="ARBA" id="ARBA00022679"/>
    </source>
</evidence>
<dbReference type="CDD" id="cd16922">
    <property type="entry name" value="HATPase_EvgS-ArcB-TorS-like"/>
    <property type="match status" value="1"/>
</dbReference>
<dbReference type="PANTHER" id="PTHR45339">
    <property type="entry name" value="HYBRID SIGNAL TRANSDUCTION HISTIDINE KINASE J"/>
    <property type="match status" value="1"/>
</dbReference>
<proteinExistence type="predicted"/>
<dbReference type="EMBL" id="JBHSTZ010000010">
    <property type="protein sequence ID" value="MFC6380625.1"/>
    <property type="molecule type" value="Genomic_DNA"/>
</dbReference>
<dbReference type="Gene3D" id="1.10.287.130">
    <property type="match status" value="1"/>
</dbReference>
<dbReference type="SUPFAM" id="SSF55781">
    <property type="entry name" value="GAF domain-like"/>
    <property type="match status" value="1"/>
</dbReference>
<dbReference type="InterPro" id="IPR003594">
    <property type="entry name" value="HATPase_dom"/>
</dbReference>
<dbReference type="RefSeq" id="WP_227691875.1">
    <property type="nucleotide sequence ID" value="NZ_CAJGZK010000007.1"/>
</dbReference>
<protein>
    <recommendedName>
        <fullName evidence="2">histidine kinase</fullName>
        <ecNumber evidence="2">2.7.13.3</ecNumber>
    </recommendedName>
</protein>
<evidence type="ECO:0000259" key="8">
    <source>
        <dbReference type="PROSITE" id="PS50109"/>
    </source>
</evidence>
<dbReference type="PROSITE" id="PS50110">
    <property type="entry name" value="RESPONSE_REGULATORY"/>
    <property type="match status" value="1"/>
</dbReference>
<dbReference type="CDD" id="cd17546">
    <property type="entry name" value="REC_hyHK_CKI1_RcsC-like"/>
    <property type="match status" value="1"/>
</dbReference>
<dbReference type="Proteomes" id="UP001596264">
    <property type="component" value="Unassembled WGS sequence"/>
</dbReference>
<dbReference type="PROSITE" id="PS50109">
    <property type="entry name" value="HIS_KIN"/>
    <property type="match status" value="1"/>
</dbReference>
<evidence type="ECO:0000256" key="2">
    <source>
        <dbReference type="ARBA" id="ARBA00012438"/>
    </source>
</evidence>
<dbReference type="InterPro" id="IPR036890">
    <property type="entry name" value="HATPase_C_sf"/>
</dbReference>
<dbReference type="SUPFAM" id="SSF55874">
    <property type="entry name" value="ATPase domain of HSP90 chaperone/DNA topoisomerase II/histidine kinase"/>
    <property type="match status" value="1"/>
</dbReference>
<keyword evidence="10" id="KW-0547">Nucleotide-binding</keyword>
<gene>
    <name evidence="10" type="ORF">ACFP58_03930</name>
</gene>
<dbReference type="Gene3D" id="3.30.565.10">
    <property type="entry name" value="Histidine kinase-like ATPase, C-terminal domain"/>
    <property type="match status" value="1"/>
</dbReference>
<dbReference type="InterPro" id="IPR003018">
    <property type="entry name" value="GAF"/>
</dbReference>
<dbReference type="SMART" id="SM00388">
    <property type="entry name" value="HisKA"/>
    <property type="match status" value="1"/>
</dbReference>
<evidence type="ECO:0000313" key="11">
    <source>
        <dbReference type="Proteomes" id="UP001596264"/>
    </source>
</evidence>
<dbReference type="SUPFAM" id="SSF52172">
    <property type="entry name" value="CheY-like"/>
    <property type="match status" value="1"/>
</dbReference>
<dbReference type="InterPro" id="IPR004358">
    <property type="entry name" value="Sig_transdc_His_kin-like_C"/>
</dbReference>
<keyword evidence="5" id="KW-0418">Kinase</keyword>
<dbReference type="Pfam" id="PF00512">
    <property type="entry name" value="HisKA"/>
    <property type="match status" value="1"/>
</dbReference>
<dbReference type="InterPro" id="IPR003661">
    <property type="entry name" value="HisK_dim/P_dom"/>
</dbReference>
<feature type="modified residue" description="4-aspartylphosphate" evidence="7">
    <location>
        <position position="523"/>
    </location>
</feature>
<keyword evidence="4" id="KW-0808">Transferase</keyword>
<evidence type="ECO:0000256" key="6">
    <source>
        <dbReference type="ARBA" id="ARBA00023012"/>
    </source>
</evidence>
<keyword evidence="6" id="KW-0902">Two-component regulatory system</keyword>
<dbReference type="InterPro" id="IPR001789">
    <property type="entry name" value="Sig_transdc_resp-reg_receiver"/>
</dbReference>
<organism evidence="10 11">
    <name type="scientific">Psychrobacter glacincola</name>
    <dbReference type="NCBI Taxonomy" id="56810"/>
    <lineage>
        <taxon>Bacteria</taxon>
        <taxon>Pseudomonadati</taxon>
        <taxon>Pseudomonadota</taxon>
        <taxon>Gammaproteobacteria</taxon>
        <taxon>Moraxellales</taxon>
        <taxon>Moraxellaceae</taxon>
        <taxon>Psychrobacter</taxon>
    </lineage>
</organism>
<dbReference type="PANTHER" id="PTHR45339:SF1">
    <property type="entry name" value="HYBRID SIGNAL TRANSDUCTION HISTIDINE KINASE J"/>
    <property type="match status" value="1"/>
</dbReference>
<dbReference type="InterPro" id="IPR029016">
    <property type="entry name" value="GAF-like_dom_sf"/>
</dbReference>
<dbReference type="InterPro" id="IPR005467">
    <property type="entry name" value="His_kinase_dom"/>
</dbReference>
<comment type="catalytic activity">
    <reaction evidence="1">
        <text>ATP + protein L-histidine = ADP + protein N-phospho-L-histidine.</text>
        <dbReference type="EC" id="2.7.13.3"/>
    </reaction>
</comment>
<dbReference type="Pfam" id="PF01590">
    <property type="entry name" value="GAF"/>
    <property type="match status" value="1"/>
</dbReference>
<reference evidence="11" key="1">
    <citation type="journal article" date="2019" name="Int. J. Syst. Evol. Microbiol.">
        <title>The Global Catalogue of Microorganisms (GCM) 10K type strain sequencing project: providing services to taxonomists for standard genome sequencing and annotation.</title>
        <authorList>
            <consortium name="The Broad Institute Genomics Platform"/>
            <consortium name="The Broad Institute Genome Sequencing Center for Infectious Disease"/>
            <person name="Wu L."/>
            <person name="Ma J."/>
        </authorList>
    </citation>
    <scope>NUCLEOTIDE SEQUENCE [LARGE SCALE GENOMIC DNA]</scope>
    <source>
        <strain evidence="11">CCM 2050</strain>
    </source>
</reference>
<dbReference type="SMART" id="SM00387">
    <property type="entry name" value="HATPase_c"/>
    <property type="match status" value="1"/>
</dbReference>
<keyword evidence="3 7" id="KW-0597">Phosphoprotein</keyword>
<dbReference type="Gene3D" id="3.40.50.2300">
    <property type="match status" value="1"/>
</dbReference>
<accession>A0ABW1W6G2</accession>
<feature type="domain" description="Response regulatory" evidence="9">
    <location>
        <begin position="472"/>
        <end position="591"/>
    </location>
</feature>